<dbReference type="OrthoDB" id="9810365at2"/>
<evidence type="ECO:0000256" key="3">
    <source>
        <dbReference type="ARBA" id="ARBA00022490"/>
    </source>
</evidence>
<dbReference type="SUPFAM" id="SSF52374">
    <property type="entry name" value="Nucleotidylyl transferase"/>
    <property type="match status" value="1"/>
</dbReference>
<dbReference type="GO" id="GO:0006438">
    <property type="term" value="P:valyl-tRNA aminoacylation"/>
    <property type="evidence" value="ECO:0007669"/>
    <property type="project" value="InterPro"/>
</dbReference>
<keyword evidence="15" id="KW-1185">Reference proteome</keyword>
<keyword evidence="7 11" id="KW-0648">Protein biosynthesis</keyword>
<dbReference type="GO" id="GO:0005829">
    <property type="term" value="C:cytosol"/>
    <property type="evidence" value="ECO:0007669"/>
    <property type="project" value="TreeGrafter"/>
</dbReference>
<evidence type="ECO:0000259" key="12">
    <source>
        <dbReference type="Pfam" id="PF00133"/>
    </source>
</evidence>
<dbReference type="HOGENOM" id="CLU_001493_0_2_5"/>
<dbReference type="Gene3D" id="3.40.50.620">
    <property type="entry name" value="HUPs"/>
    <property type="match status" value="3"/>
</dbReference>
<dbReference type="PANTHER" id="PTHR11946:SF93">
    <property type="entry name" value="VALINE--TRNA LIGASE, CHLOROPLASTIC_MITOCHONDRIAL 2"/>
    <property type="match status" value="1"/>
</dbReference>
<dbReference type="PROSITE" id="PS00178">
    <property type="entry name" value="AA_TRNA_LIGASE_I"/>
    <property type="match status" value="1"/>
</dbReference>
<accession>C6V586</accession>
<evidence type="ECO:0000256" key="5">
    <source>
        <dbReference type="ARBA" id="ARBA00022741"/>
    </source>
</evidence>
<dbReference type="InterPro" id="IPR001412">
    <property type="entry name" value="aa-tRNA-synth_I_CS"/>
</dbReference>
<dbReference type="PANTHER" id="PTHR11946">
    <property type="entry name" value="VALYL-TRNA SYNTHETASES"/>
    <property type="match status" value="1"/>
</dbReference>
<reference evidence="14 15" key="1">
    <citation type="journal article" date="2009" name="Nucleic Acids Res.">
        <title>Analysis of complete genome sequence of Neorickettsia risticii: causative agent of Potomac horse fever.</title>
        <authorList>
            <person name="Lin M."/>
            <person name="Zhang C."/>
            <person name="Gibson K."/>
            <person name="Rikihisa Y."/>
        </authorList>
    </citation>
    <scope>NUCLEOTIDE SEQUENCE [LARGE SCALE GENOMIC DNA]</scope>
    <source>
        <strain evidence="14 15">Illinois</strain>
    </source>
</reference>
<dbReference type="InterPro" id="IPR033705">
    <property type="entry name" value="Anticodon_Ia_Val"/>
</dbReference>
<evidence type="ECO:0000256" key="1">
    <source>
        <dbReference type="ARBA" id="ARBA00004496"/>
    </source>
</evidence>
<dbReference type="Pfam" id="PF00133">
    <property type="entry name" value="tRNA-synt_1"/>
    <property type="match status" value="2"/>
</dbReference>
<dbReference type="InterPro" id="IPR002300">
    <property type="entry name" value="aa-tRNA-synth_Ia"/>
</dbReference>
<dbReference type="Pfam" id="PF08264">
    <property type="entry name" value="Anticodon_1"/>
    <property type="match status" value="1"/>
</dbReference>
<dbReference type="FunFam" id="3.40.50.620:FF:000192">
    <property type="entry name" value="Valine--tRNA ligase"/>
    <property type="match status" value="1"/>
</dbReference>
<evidence type="ECO:0000256" key="10">
    <source>
        <dbReference type="ARBA" id="ARBA00047552"/>
    </source>
</evidence>
<dbReference type="InterPro" id="IPR002303">
    <property type="entry name" value="Valyl-tRNA_ligase"/>
</dbReference>
<organism evidence="14 15">
    <name type="scientific">Neorickettsia risticii (strain Illinois)</name>
    <dbReference type="NCBI Taxonomy" id="434131"/>
    <lineage>
        <taxon>Bacteria</taxon>
        <taxon>Pseudomonadati</taxon>
        <taxon>Pseudomonadota</taxon>
        <taxon>Alphaproteobacteria</taxon>
        <taxon>Rickettsiales</taxon>
        <taxon>Anaplasmataceae</taxon>
        <taxon>Neorickettsia</taxon>
    </lineage>
</organism>
<evidence type="ECO:0000256" key="8">
    <source>
        <dbReference type="ARBA" id="ARBA00023146"/>
    </source>
</evidence>
<dbReference type="NCBIfam" id="NF009687">
    <property type="entry name" value="PRK13208.1"/>
    <property type="match status" value="1"/>
</dbReference>
<feature type="domain" description="Aminoacyl-tRNA synthetase class Ia" evidence="12">
    <location>
        <begin position="19"/>
        <end position="523"/>
    </location>
</feature>
<dbReference type="KEGG" id="nri:NRI_0575"/>
<dbReference type="GO" id="GO:0004832">
    <property type="term" value="F:valine-tRNA ligase activity"/>
    <property type="evidence" value="ECO:0007669"/>
    <property type="project" value="UniProtKB-EC"/>
</dbReference>
<gene>
    <name evidence="14" type="primary">valS</name>
    <name evidence="14" type="ordered locus">NRI_0575</name>
</gene>
<evidence type="ECO:0000259" key="13">
    <source>
        <dbReference type="Pfam" id="PF08264"/>
    </source>
</evidence>
<evidence type="ECO:0000256" key="11">
    <source>
        <dbReference type="RuleBase" id="RU363035"/>
    </source>
</evidence>
<protein>
    <recommendedName>
        <fullName evidence="2">valine--tRNA ligase</fullName>
        <ecNumber evidence="2">6.1.1.9</ecNumber>
    </recommendedName>
    <alternativeName>
        <fullName evidence="9">Valyl-tRNA synthetase</fullName>
    </alternativeName>
</protein>
<dbReference type="GO" id="GO:0005524">
    <property type="term" value="F:ATP binding"/>
    <property type="evidence" value="ECO:0007669"/>
    <property type="project" value="UniProtKB-KW"/>
</dbReference>
<comment type="catalytic activity">
    <reaction evidence="10">
        <text>tRNA(Val) + L-valine + ATP = L-valyl-tRNA(Val) + AMP + diphosphate</text>
        <dbReference type="Rhea" id="RHEA:10704"/>
        <dbReference type="Rhea" id="RHEA-COMP:9672"/>
        <dbReference type="Rhea" id="RHEA-COMP:9708"/>
        <dbReference type="ChEBI" id="CHEBI:30616"/>
        <dbReference type="ChEBI" id="CHEBI:33019"/>
        <dbReference type="ChEBI" id="CHEBI:57762"/>
        <dbReference type="ChEBI" id="CHEBI:78442"/>
        <dbReference type="ChEBI" id="CHEBI:78537"/>
        <dbReference type="ChEBI" id="CHEBI:456215"/>
        <dbReference type="EC" id="6.1.1.9"/>
    </reaction>
</comment>
<evidence type="ECO:0000256" key="2">
    <source>
        <dbReference type="ARBA" id="ARBA00013169"/>
    </source>
</evidence>
<keyword evidence="6 11" id="KW-0067">ATP-binding</keyword>
<dbReference type="GO" id="GO:0002161">
    <property type="term" value="F:aminoacyl-tRNA deacylase activity"/>
    <property type="evidence" value="ECO:0007669"/>
    <property type="project" value="InterPro"/>
</dbReference>
<dbReference type="RefSeq" id="WP_015816449.1">
    <property type="nucleotide sequence ID" value="NC_013009.1"/>
</dbReference>
<name>C6V586_NEORI</name>
<evidence type="ECO:0000256" key="6">
    <source>
        <dbReference type="ARBA" id="ARBA00022840"/>
    </source>
</evidence>
<dbReference type="InterPro" id="IPR013155">
    <property type="entry name" value="M/V/L/I-tRNA-synth_anticd-bd"/>
</dbReference>
<comment type="subcellular location">
    <subcellularLocation>
        <location evidence="1">Cytoplasm</location>
    </subcellularLocation>
</comment>
<feature type="domain" description="Methionyl/Valyl/Leucyl/Isoleucyl-tRNA synthetase anticodon-binding" evidence="13">
    <location>
        <begin position="689"/>
        <end position="833"/>
    </location>
</feature>
<feature type="domain" description="Aminoacyl-tRNA synthetase class Ia" evidence="12">
    <location>
        <begin position="559"/>
        <end position="646"/>
    </location>
</feature>
<sequence>MAKLASRYDFSQIEYNCKTRWKEKQMYKFSPQYKDIFSIDTPPPTISGSLHIGHVFSYCHTDFIARYQRMRGKNVFYSLGFDNNGLPTERLVEKSCKIKASRSDRAEFVALCEGISAERVEEFKDLFDSIGLSIDWDFSYQTNSEDCKRLSQESFLYLYKKGLLYRKKMPILWDVIDQTAIAQAEVEEKEFDSKMNYVIFLCEDNGDVSIGSDIHGKCEVATKTSDRTSGDVSAVVGNPDDNGLAADRVCKHDFTGANSLEQGSSSVLSSCTNLRKLEVGTTRPELLPACVALLYNPSDERYKNLEGKYAITPIFNKRVPIIPDPDVIVEKGTGLVMCCTFGDEMDIKWWKKYDLPLLEVIDRYGRIDLLGGKKVEDAREYILEKLREKGLLTRQEAITHRVKCAERSGGKLEIISTYQWYIEILKHKEELKNRVQEIDWLPEKMRIKIEQWIDGLKWDWCISRQRYLGVRVPVYYEKETGGILLPELSELPVESDVIFRDGKTYIQDKDVLDTWATSSLSPQINYSLLTKSMCDSRGAKQMDPDPVTGISSDLLDEERLQFQPMSLRPQAHEIIRTWAFYTILRSFLEYQTVPWRRVMVSGWCLASDKSKMSKSKGNTVDPVKLIAEHGADVVRYWSASAGLGCDTCFSENVLLIGKKLVNKIWSAARFIEQFLVSDPELLKVDYVTDLWILSRLSEVVKGAELALENCDYFYAKALIERFFLHEYCDNYLELVKSRAYNDVPGRESVLHTLSISLAVILKLFAPFLPYVTDEIYSALFPDTVSLHGGFTWPDEISLARKITFSGNDFIKILAKVREFKSEHSISMKKEISLVEIKTAAVEMLEAEYDIKAATNSARIVWEIEDDVPNGLVEVKLFL</sequence>
<keyword evidence="5 11" id="KW-0547">Nucleotide-binding</keyword>
<dbReference type="eggNOG" id="COG0525">
    <property type="taxonomic scope" value="Bacteria"/>
</dbReference>
<keyword evidence="4 11" id="KW-0436">Ligase</keyword>
<evidence type="ECO:0000256" key="9">
    <source>
        <dbReference type="ARBA" id="ARBA00029936"/>
    </source>
</evidence>
<dbReference type="EC" id="6.1.1.9" evidence="2"/>
<dbReference type="InterPro" id="IPR014729">
    <property type="entry name" value="Rossmann-like_a/b/a_fold"/>
</dbReference>
<dbReference type="Proteomes" id="UP000001627">
    <property type="component" value="Chromosome"/>
</dbReference>
<evidence type="ECO:0000256" key="7">
    <source>
        <dbReference type="ARBA" id="ARBA00022917"/>
    </source>
</evidence>
<comment type="similarity">
    <text evidence="11">Belongs to the class-I aminoacyl-tRNA synthetase family.</text>
</comment>
<proteinExistence type="inferred from homology"/>
<keyword evidence="3" id="KW-0963">Cytoplasm</keyword>
<dbReference type="EMBL" id="CP001431">
    <property type="protein sequence ID" value="ACT69562.1"/>
    <property type="molecule type" value="Genomic_DNA"/>
</dbReference>
<evidence type="ECO:0000256" key="4">
    <source>
        <dbReference type="ARBA" id="ARBA00022598"/>
    </source>
</evidence>
<dbReference type="Gene3D" id="1.10.730.10">
    <property type="entry name" value="Isoleucyl-tRNA Synthetase, Domain 1"/>
    <property type="match status" value="1"/>
</dbReference>
<dbReference type="CDD" id="cd07962">
    <property type="entry name" value="Anticodon_Ia_Val"/>
    <property type="match status" value="1"/>
</dbReference>
<keyword evidence="8 11" id="KW-0030">Aminoacyl-tRNA synthetase</keyword>
<evidence type="ECO:0000313" key="15">
    <source>
        <dbReference type="Proteomes" id="UP000001627"/>
    </source>
</evidence>
<evidence type="ECO:0000313" key="14">
    <source>
        <dbReference type="EMBL" id="ACT69562.1"/>
    </source>
</evidence>
<dbReference type="STRING" id="434131.NRI_0575"/>
<dbReference type="PRINTS" id="PR00986">
    <property type="entry name" value="TRNASYNTHVAL"/>
</dbReference>
<dbReference type="AlphaFoldDB" id="C6V586"/>
<dbReference type="SUPFAM" id="SSF50677">
    <property type="entry name" value="ValRS/IleRS/LeuRS editing domain"/>
    <property type="match status" value="1"/>
</dbReference>
<dbReference type="Gene3D" id="3.90.740.10">
    <property type="entry name" value="Valyl/Leucyl/Isoleucyl-tRNA synthetase, editing domain"/>
    <property type="match status" value="1"/>
</dbReference>
<dbReference type="SUPFAM" id="SSF47323">
    <property type="entry name" value="Anticodon-binding domain of a subclass of class I aminoacyl-tRNA synthetases"/>
    <property type="match status" value="1"/>
</dbReference>
<dbReference type="InterPro" id="IPR009080">
    <property type="entry name" value="tRNAsynth_Ia_anticodon-bd"/>
</dbReference>
<dbReference type="InterPro" id="IPR009008">
    <property type="entry name" value="Val/Leu/Ile-tRNA-synth_edit"/>
</dbReference>